<sequence>MKAADKRLVAPGFSPAIVSVFWFQLFRVLSHVKHEHYRREPCVTGGSHGAGVFLVTDREAVIGLIKQLLKVFVVYMTSGSKNGLTHHVLGRGTWHAIRAKGTAVEVERDGRLRHLYK</sequence>
<organism evidence="1 2">
    <name type="scientific">Pleurodeles waltl</name>
    <name type="common">Iberian ribbed newt</name>
    <dbReference type="NCBI Taxonomy" id="8319"/>
    <lineage>
        <taxon>Eukaryota</taxon>
        <taxon>Metazoa</taxon>
        <taxon>Chordata</taxon>
        <taxon>Craniata</taxon>
        <taxon>Vertebrata</taxon>
        <taxon>Euteleostomi</taxon>
        <taxon>Amphibia</taxon>
        <taxon>Batrachia</taxon>
        <taxon>Caudata</taxon>
        <taxon>Salamandroidea</taxon>
        <taxon>Salamandridae</taxon>
        <taxon>Pleurodelinae</taxon>
        <taxon>Pleurodeles</taxon>
    </lineage>
</organism>
<proteinExistence type="predicted"/>
<name>A0AAV7P5W4_PLEWA</name>
<reference evidence="1" key="1">
    <citation type="journal article" date="2022" name="bioRxiv">
        <title>Sequencing and chromosome-scale assembly of the giantPleurodeles waltlgenome.</title>
        <authorList>
            <person name="Brown T."/>
            <person name="Elewa A."/>
            <person name="Iarovenko S."/>
            <person name="Subramanian E."/>
            <person name="Araus A.J."/>
            <person name="Petzold A."/>
            <person name="Susuki M."/>
            <person name="Suzuki K.-i.T."/>
            <person name="Hayashi T."/>
            <person name="Toyoda A."/>
            <person name="Oliveira C."/>
            <person name="Osipova E."/>
            <person name="Leigh N.D."/>
            <person name="Simon A."/>
            <person name="Yun M.H."/>
        </authorList>
    </citation>
    <scope>NUCLEOTIDE SEQUENCE</scope>
    <source>
        <strain evidence="1">20211129_DDA</strain>
        <tissue evidence="1">Liver</tissue>
    </source>
</reference>
<comment type="caution">
    <text evidence="1">The sequence shown here is derived from an EMBL/GenBank/DDBJ whole genome shotgun (WGS) entry which is preliminary data.</text>
</comment>
<dbReference type="Proteomes" id="UP001066276">
    <property type="component" value="Chromosome 7"/>
</dbReference>
<protein>
    <submittedName>
        <fullName evidence="1">Uncharacterized protein</fullName>
    </submittedName>
</protein>
<dbReference type="AlphaFoldDB" id="A0AAV7P5W4"/>
<dbReference type="EMBL" id="JANPWB010000011">
    <property type="protein sequence ID" value="KAJ1122529.1"/>
    <property type="molecule type" value="Genomic_DNA"/>
</dbReference>
<keyword evidence="2" id="KW-1185">Reference proteome</keyword>
<accession>A0AAV7P5W4</accession>
<gene>
    <name evidence="1" type="ORF">NDU88_001015</name>
</gene>
<evidence type="ECO:0000313" key="1">
    <source>
        <dbReference type="EMBL" id="KAJ1122529.1"/>
    </source>
</evidence>
<evidence type="ECO:0000313" key="2">
    <source>
        <dbReference type="Proteomes" id="UP001066276"/>
    </source>
</evidence>